<reference evidence="7" key="1">
    <citation type="journal article" date="2019" name="Int. J. Syst. Evol. Microbiol.">
        <title>The Global Catalogue of Microorganisms (GCM) 10K type strain sequencing project: providing services to taxonomists for standard genome sequencing and annotation.</title>
        <authorList>
            <consortium name="The Broad Institute Genomics Platform"/>
            <consortium name="The Broad Institute Genome Sequencing Center for Infectious Disease"/>
            <person name="Wu L."/>
            <person name="Ma J."/>
        </authorList>
    </citation>
    <scope>NUCLEOTIDE SEQUENCE [LARGE SCALE GENOMIC DNA]</scope>
    <source>
        <strain evidence="7">VKM B-3159</strain>
    </source>
</reference>
<name>A0ABT9JV04_9PROT</name>
<evidence type="ECO:0000256" key="4">
    <source>
        <dbReference type="ARBA" id="ARBA00023136"/>
    </source>
</evidence>
<evidence type="ECO:0000256" key="3">
    <source>
        <dbReference type="ARBA" id="ARBA00022989"/>
    </source>
</evidence>
<evidence type="ECO:0000256" key="2">
    <source>
        <dbReference type="ARBA" id="ARBA00022692"/>
    </source>
</evidence>
<keyword evidence="3 5" id="KW-1133">Transmembrane helix</keyword>
<proteinExistence type="predicted"/>
<dbReference type="Pfam" id="PF04193">
    <property type="entry name" value="PQ-loop"/>
    <property type="match status" value="1"/>
</dbReference>
<comment type="subcellular location">
    <subcellularLocation>
        <location evidence="1">Membrane</location>
        <topology evidence="1">Multi-pass membrane protein</topology>
    </subcellularLocation>
</comment>
<keyword evidence="4 5" id="KW-0472">Membrane</keyword>
<evidence type="ECO:0000256" key="5">
    <source>
        <dbReference type="SAM" id="Phobius"/>
    </source>
</evidence>
<keyword evidence="7" id="KW-1185">Reference proteome</keyword>
<dbReference type="Gene3D" id="1.20.1280.290">
    <property type="match status" value="1"/>
</dbReference>
<sequence length="89" mass="9915">MMEINTFIGAFAAFCTTVSFIPQVIYSWRTRDLSGISMPMYLIFTTGVALWLVYGVINHDWPIIIANAITVVLAGVVLLLKLKFMLSAN</sequence>
<feature type="transmembrane region" description="Helical" evidence="5">
    <location>
        <begin position="63"/>
        <end position="82"/>
    </location>
</feature>
<dbReference type="InterPro" id="IPR006603">
    <property type="entry name" value="PQ-loop_rpt"/>
</dbReference>
<dbReference type="RefSeq" id="WP_306390108.1">
    <property type="nucleotide sequence ID" value="NZ_JAVCAP010000022.1"/>
</dbReference>
<accession>A0ABT9JV04</accession>
<feature type="transmembrane region" description="Helical" evidence="5">
    <location>
        <begin position="6"/>
        <end position="26"/>
    </location>
</feature>
<keyword evidence="2 5" id="KW-0812">Transmembrane</keyword>
<dbReference type="Proteomes" id="UP001225906">
    <property type="component" value="Unassembled WGS sequence"/>
</dbReference>
<organism evidence="6 7">
    <name type="scientific">Methylophilus aquaticus</name>
    <dbReference type="NCBI Taxonomy" id="1971610"/>
    <lineage>
        <taxon>Bacteria</taxon>
        <taxon>Pseudomonadati</taxon>
        <taxon>Pseudomonadota</taxon>
        <taxon>Betaproteobacteria</taxon>
        <taxon>Nitrosomonadales</taxon>
        <taxon>Methylophilaceae</taxon>
        <taxon>Methylophilus</taxon>
    </lineage>
</organism>
<evidence type="ECO:0000313" key="7">
    <source>
        <dbReference type="Proteomes" id="UP001225906"/>
    </source>
</evidence>
<feature type="transmembrane region" description="Helical" evidence="5">
    <location>
        <begin position="38"/>
        <end position="57"/>
    </location>
</feature>
<evidence type="ECO:0000313" key="6">
    <source>
        <dbReference type="EMBL" id="MDP8568387.1"/>
    </source>
</evidence>
<gene>
    <name evidence="6" type="ORF">Q9291_11055</name>
</gene>
<protein>
    <submittedName>
        <fullName evidence="6">SemiSWEET transporter</fullName>
    </submittedName>
</protein>
<dbReference type="NCBIfam" id="NF037968">
    <property type="entry name" value="SemiSWEET_2"/>
    <property type="match status" value="1"/>
</dbReference>
<comment type="caution">
    <text evidence="6">The sequence shown here is derived from an EMBL/GenBank/DDBJ whole genome shotgun (WGS) entry which is preliminary data.</text>
</comment>
<dbReference type="EMBL" id="JAVCAP010000022">
    <property type="protein sequence ID" value="MDP8568387.1"/>
    <property type="molecule type" value="Genomic_DNA"/>
</dbReference>
<evidence type="ECO:0000256" key="1">
    <source>
        <dbReference type="ARBA" id="ARBA00004141"/>
    </source>
</evidence>
<dbReference type="InterPro" id="IPR047662">
    <property type="entry name" value="SemiSWEET"/>
</dbReference>